<accession>A0ABX0XCZ3</accession>
<reference evidence="5 6" key="1">
    <citation type="submission" date="2020-03" db="EMBL/GenBank/DDBJ databases">
        <title>Genomic Encyclopedia of Type Strains, Phase IV (KMG-IV): sequencing the most valuable type-strain genomes for metagenomic binning, comparative biology and taxonomic classification.</title>
        <authorList>
            <person name="Goeker M."/>
        </authorList>
    </citation>
    <scope>NUCLEOTIDE SEQUENCE [LARGE SCALE GENOMIC DNA]</scope>
    <source>
        <strain evidence="5 6">DSM 105096</strain>
    </source>
</reference>
<keyword evidence="6" id="KW-1185">Reference proteome</keyword>
<evidence type="ECO:0000256" key="1">
    <source>
        <dbReference type="ARBA" id="ARBA00004236"/>
    </source>
</evidence>
<comment type="caution">
    <text evidence="5">The sequence shown here is derived from an EMBL/GenBank/DDBJ whole genome shotgun (WGS) entry which is preliminary data.</text>
</comment>
<dbReference type="InterPro" id="IPR009722">
    <property type="entry name" value="YjiK/CarP"/>
</dbReference>
<name>A0ABX0XCZ3_9BACT</name>
<dbReference type="PROSITE" id="PS51257">
    <property type="entry name" value="PROKAR_LIPOPROTEIN"/>
    <property type="match status" value="1"/>
</dbReference>
<dbReference type="Proteomes" id="UP000770785">
    <property type="component" value="Unassembled WGS sequence"/>
</dbReference>
<evidence type="ECO:0000256" key="4">
    <source>
        <dbReference type="SAM" id="SignalP"/>
    </source>
</evidence>
<dbReference type="Gene3D" id="2.130.10.10">
    <property type="entry name" value="YVTN repeat-like/Quinoprotein amine dehydrogenase"/>
    <property type="match status" value="1"/>
</dbReference>
<evidence type="ECO:0000313" key="5">
    <source>
        <dbReference type="EMBL" id="NJC26773.1"/>
    </source>
</evidence>
<keyword evidence="2" id="KW-1003">Cell membrane</keyword>
<feature type="signal peptide" evidence="4">
    <location>
        <begin position="1"/>
        <end position="24"/>
    </location>
</feature>
<gene>
    <name evidence="5" type="ORF">GGR27_002283</name>
</gene>
<dbReference type="RefSeq" id="WP_168037536.1">
    <property type="nucleotide sequence ID" value="NZ_JAATJH010000003.1"/>
</dbReference>
<dbReference type="EMBL" id="JAATJH010000003">
    <property type="protein sequence ID" value="NJC26773.1"/>
    <property type="molecule type" value="Genomic_DNA"/>
</dbReference>
<organism evidence="5 6">
    <name type="scientific">Neolewinella antarctica</name>
    <dbReference type="NCBI Taxonomy" id="442734"/>
    <lineage>
        <taxon>Bacteria</taxon>
        <taxon>Pseudomonadati</taxon>
        <taxon>Bacteroidota</taxon>
        <taxon>Saprospiria</taxon>
        <taxon>Saprospirales</taxon>
        <taxon>Lewinellaceae</taxon>
        <taxon>Neolewinella</taxon>
    </lineage>
</organism>
<protein>
    <submittedName>
        <fullName evidence="5">Uncharacterized protein YjiK</fullName>
    </submittedName>
</protein>
<keyword evidence="4" id="KW-0732">Signal</keyword>
<comment type="subcellular location">
    <subcellularLocation>
        <location evidence="1">Cell membrane</location>
    </subcellularLocation>
</comment>
<sequence>MNMLLKSFVALALLLLMGSFTAFTASCESPLLPETSGKSPAGYDFSAPASKFELPEILLEVSGLTDLDNNTLACVQDEDGIVFVYDLNAGEISRQFKFAGPGDYEGITRVGSSLYVLRSDGKIYEIDDYTSENFTVTAYDTDLPVKESEGLGFDAVNNRLFIAGKTKPKGAEYEGRKVVYGFDLATKTASSTPVLSFSETTIEKAFPTHGIKKSGKKKDKDLSINPSAIAVHPVTDQLYVLSSMDNLLYVFNRTNEVEGIYALNKKQFAQPEGITFLDNGDMFISNEGKKGAPTLLRFNYGDK</sequence>
<feature type="chain" id="PRO_5046010811" evidence="4">
    <location>
        <begin position="25"/>
        <end position="303"/>
    </location>
</feature>
<evidence type="ECO:0000256" key="2">
    <source>
        <dbReference type="ARBA" id="ARBA00022475"/>
    </source>
</evidence>
<evidence type="ECO:0000313" key="6">
    <source>
        <dbReference type="Proteomes" id="UP000770785"/>
    </source>
</evidence>
<dbReference type="Pfam" id="PF06977">
    <property type="entry name" value="SdiA-regulated"/>
    <property type="match status" value="1"/>
</dbReference>
<keyword evidence="3" id="KW-0472">Membrane</keyword>
<proteinExistence type="predicted"/>
<dbReference type="SUPFAM" id="SSF63825">
    <property type="entry name" value="YWTD domain"/>
    <property type="match status" value="1"/>
</dbReference>
<dbReference type="InterPro" id="IPR015943">
    <property type="entry name" value="WD40/YVTN_repeat-like_dom_sf"/>
</dbReference>
<evidence type="ECO:0000256" key="3">
    <source>
        <dbReference type="ARBA" id="ARBA00023136"/>
    </source>
</evidence>